<evidence type="ECO:0000313" key="2">
    <source>
        <dbReference type="Proteomes" id="UP000198670"/>
    </source>
</evidence>
<evidence type="ECO:0008006" key="3">
    <source>
        <dbReference type="Google" id="ProtNLM"/>
    </source>
</evidence>
<dbReference type="PROSITE" id="PS51257">
    <property type="entry name" value="PROKAR_LIPOPROTEIN"/>
    <property type="match status" value="1"/>
</dbReference>
<reference evidence="1 2" key="1">
    <citation type="submission" date="2016-10" db="EMBL/GenBank/DDBJ databases">
        <authorList>
            <person name="de Groot N.N."/>
        </authorList>
    </citation>
    <scope>NUCLEOTIDE SEQUENCE [LARGE SCALE GENOMIC DNA]</scope>
    <source>
        <strain evidence="1 2">RK1</strain>
    </source>
</reference>
<dbReference type="OrthoDB" id="637707at2"/>
<protein>
    <recommendedName>
        <fullName evidence="3">DUF4249 domain-containing protein</fullName>
    </recommendedName>
</protein>
<evidence type="ECO:0000313" key="1">
    <source>
        <dbReference type="EMBL" id="SFH84242.1"/>
    </source>
</evidence>
<dbReference type="Pfam" id="PF14054">
    <property type="entry name" value="DUF4249"/>
    <property type="match status" value="1"/>
</dbReference>
<organism evidence="1 2">
    <name type="scientific">Parapedobacter indicus</name>
    <dbReference type="NCBI Taxonomy" id="1477437"/>
    <lineage>
        <taxon>Bacteria</taxon>
        <taxon>Pseudomonadati</taxon>
        <taxon>Bacteroidota</taxon>
        <taxon>Sphingobacteriia</taxon>
        <taxon>Sphingobacteriales</taxon>
        <taxon>Sphingobacteriaceae</taxon>
        <taxon>Parapedobacter</taxon>
    </lineage>
</organism>
<name>A0A1I3DBV7_9SPHI</name>
<dbReference type="InterPro" id="IPR025345">
    <property type="entry name" value="DUF4249"/>
</dbReference>
<dbReference type="Proteomes" id="UP000198670">
    <property type="component" value="Unassembled WGS sequence"/>
</dbReference>
<accession>A0A1I3DBV7</accession>
<proteinExistence type="predicted"/>
<sequence>MDRCYRYFIGMLAFFGLGCEDVIDIDLNDATPQLVIVGEVSNRLEDQQVTISRTVAFSTDNPFDPVSGAEVTVFDEDGRLFELIEQTPGRYRSKFKGQVGHQYRLRVRVEGKEFTATSRMPESVLVDSIGTGIRNVFNEEQKFISVKYQDPAGVGNYYRYLWSVNGSPVTMVRVTNDKFNDGKYVNEDVTDFETELVAGDSIFLWMQCVDKQVFDFWNVVQANNPGTAAPANPPSAFGEGALGYFSAQAVAEYFITVQ</sequence>
<dbReference type="AlphaFoldDB" id="A0A1I3DBV7"/>
<keyword evidence="2" id="KW-1185">Reference proteome</keyword>
<dbReference type="STRING" id="1477437.SAMN05444682_101400"/>
<dbReference type="EMBL" id="FOQO01000001">
    <property type="protein sequence ID" value="SFH84242.1"/>
    <property type="molecule type" value="Genomic_DNA"/>
</dbReference>
<dbReference type="RefSeq" id="WP_090623441.1">
    <property type="nucleotide sequence ID" value="NZ_FOQO01000001.1"/>
</dbReference>
<gene>
    <name evidence="1" type="ORF">SAMN05444682_101400</name>
</gene>